<feature type="repeat" description="ANK" evidence="3">
    <location>
        <begin position="439"/>
        <end position="478"/>
    </location>
</feature>
<dbReference type="SMART" id="SM00248">
    <property type="entry name" value="ANK"/>
    <property type="match status" value="12"/>
</dbReference>
<comment type="caution">
    <text evidence="4">The sequence shown here is derived from an EMBL/GenBank/DDBJ whole genome shotgun (WGS) entry which is preliminary data.</text>
</comment>
<name>A0A2K0U196_TRIHA</name>
<feature type="repeat" description="ANK" evidence="3">
    <location>
        <begin position="78"/>
        <end position="110"/>
    </location>
</feature>
<dbReference type="PROSITE" id="PS50297">
    <property type="entry name" value="ANK_REP_REGION"/>
    <property type="match status" value="2"/>
</dbReference>
<accession>A0A2K0U196</accession>
<dbReference type="Pfam" id="PF12796">
    <property type="entry name" value="Ank_2"/>
    <property type="match status" value="3"/>
</dbReference>
<dbReference type="PANTHER" id="PTHR24198:SF165">
    <property type="entry name" value="ANKYRIN REPEAT-CONTAINING PROTEIN-RELATED"/>
    <property type="match status" value="1"/>
</dbReference>
<dbReference type="SUPFAM" id="SSF48403">
    <property type="entry name" value="Ankyrin repeat"/>
    <property type="match status" value="2"/>
</dbReference>
<evidence type="ECO:0000256" key="3">
    <source>
        <dbReference type="PROSITE-ProRule" id="PRU00023"/>
    </source>
</evidence>
<dbReference type="InterPro" id="IPR036770">
    <property type="entry name" value="Ankyrin_rpt-contain_sf"/>
</dbReference>
<keyword evidence="1" id="KW-0677">Repeat</keyword>
<dbReference type="AlphaFoldDB" id="A0A2K0U196"/>
<evidence type="ECO:0000256" key="1">
    <source>
        <dbReference type="ARBA" id="ARBA00022737"/>
    </source>
</evidence>
<keyword evidence="2 3" id="KW-0040">ANK repeat</keyword>
<gene>
    <name evidence="4" type="ORF">THARTR1_07820</name>
</gene>
<evidence type="ECO:0000256" key="2">
    <source>
        <dbReference type="ARBA" id="ARBA00023043"/>
    </source>
</evidence>
<dbReference type="Gene3D" id="1.25.40.20">
    <property type="entry name" value="Ankyrin repeat-containing domain"/>
    <property type="match status" value="3"/>
</dbReference>
<evidence type="ECO:0000313" key="5">
    <source>
        <dbReference type="Proteomes" id="UP000236290"/>
    </source>
</evidence>
<organism evidence="4 5">
    <name type="scientific">Trichoderma harzianum</name>
    <name type="common">Hypocrea lixii</name>
    <dbReference type="NCBI Taxonomy" id="5544"/>
    <lineage>
        <taxon>Eukaryota</taxon>
        <taxon>Fungi</taxon>
        <taxon>Dikarya</taxon>
        <taxon>Ascomycota</taxon>
        <taxon>Pezizomycotina</taxon>
        <taxon>Sordariomycetes</taxon>
        <taxon>Hypocreomycetidae</taxon>
        <taxon>Hypocreales</taxon>
        <taxon>Hypocreaceae</taxon>
        <taxon>Trichoderma</taxon>
    </lineage>
</organism>
<dbReference type="InterPro" id="IPR002110">
    <property type="entry name" value="Ankyrin_rpt"/>
</dbReference>
<dbReference type="PROSITE" id="PS50088">
    <property type="entry name" value="ANK_REPEAT"/>
    <property type="match status" value="2"/>
</dbReference>
<sequence length="630" mass="68433">MAPRSAWPLETAQAANLALAMRSPSLFRMIDSLTSCPVLSTDAWTNPMIYTAYLGATQLTEMLILEGLDLHEYITQWDLDTALLNASYAGSLETVRLLVDKGASVDSGKATRRNPLTQAALGGHAAAVRFFVEDEALAAALDGADVRKWVLNAAAEDSHFDIIELLVRNGTEVDEYTFEKVAGSSKDEAAILECLPFLLDNSPDITKEGALCNAAFWGNWKVFELLLGKGADIKALGSRWGNSLHIACAALDIDQSRIEYLLGLGADPNVQGGDHGIALQAVCYSYSSRDEDACIKVTKLLIALGVDIAAQGGEYGNALNNVCASKGNDGMCWYSMAVCHHGNSDLVPLLLAWGENVHAQGGAFTTALHAACFTRPRERKKGDVEMIRLLLDHGAHIQVPGVSSGSVLHAVASSNKSKYNSLLLRVLELGADINQADERGGTALHYALQNMRFDSKDTKQSRIRLLIEHGADVHLAVGDLGSPLYSICVATTNLSDVYEKDRTVALLLEICPDIDVNAQGGEYGSALQAAAWSGQAESIKRLSEKGAHVHVRGDKYGSALNAAVIMGYWNIVKMLLENGARPDFHWQDEMDEDWLAEVQKEHGRGAVEKYRKFCEVEKRKLYIERTQVTA</sequence>
<reference evidence="4 5" key="1">
    <citation type="submission" date="2017-02" db="EMBL/GenBank/DDBJ databases">
        <title>Genomes of Trichoderma spp. with biocontrol activity.</title>
        <authorList>
            <person name="Gardiner D."/>
            <person name="Kazan K."/>
            <person name="Vos C."/>
            <person name="Harvey P."/>
        </authorList>
    </citation>
    <scope>NUCLEOTIDE SEQUENCE [LARGE SCALE GENOMIC DNA]</scope>
    <source>
        <strain evidence="4 5">Tr1</strain>
    </source>
</reference>
<evidence type="ECO:0000313" key="4">
    <source>
        <dbReference type="EMBL" id="PNP51564.1"/>
    </source>
</evidence>
<dbReference type="OrthoDB" id="4772757at2759"/>
<proteinExistence type="predicted"/>
<dbReference type="Proteomes" id="UP000236290">
    <property type="component" value="Unassembled WGS sequence"/>
</dbReference>
<protein>
    <submittedName>
        <fullName evidence="4">Uncharacterized protein</fullName>
    </submittedName>
</protein>
<dbReference type="EMBL" id="MTYI01000122">
    <property type="protein sequence ID" value="PNP51564.1"/>
    <property type="molecule type" value="Genomic_DNA"/>
</dbReference>
<dbReference type="PANTHER" id="PTHR24198">
    <property type="entry name" value="ANKYRIN REPEAT AND PROTEIN KINASE DOMAIN-CONTAINING PROTEIN"/>
    <property type="match status" value="1"/>
</dbReference>